<organism evidence="5 6">
    <name type="scientific">Prototheca wickerhamii</name>
    <dbReference type="NCBI Taxonomy" id="3111"/>
    <lineage>
        <taxon>Eukaryota</taxon>
        <taxon>Viridiplantae</taxon>
        <taxon>Chlorophyta</taxon>
        <taxon>core chlorophytes</taxon>
        <taxon>Trebouxiophyceae</taxon>
        <taxon>Chlorellales</taxon>
        <taxon>Chlorellaceae</taxon>
        <taxon>Prototheca</taxon>
    </lineage>
</organism>
<dbReference type="GO" id="GO:0009536">
    <property type="term" value="C:plastid"/>
    <property type="evidence" value="ECO:0007669"/>
    <property type="project" value="UniProtKB-SubCell"/>
</dbReference>
<protein>
    <recommendedName>
        <fullName evidence="4">Plastid lipid-associated protein/fibrillin conserved domain-containing protein</fullName>
    </recommendedName>
</protein>
<dbReference type="AlphaFoldDB" id="A0AAD9MMQ9"/>
<evidence type="ECO:0000313" key="5">
    <source>
        <dbReference type="EMBL" id="KAK2077401.1"/>
    </source>
</evidence>
<gene>
    <name evidence="5" type="ORF">QBZ16_004246</name>
</gene>
<dbReference type="EMBL" id="JASFZW010000006">
    <property type="protein sequence ID" value="KAK2077401.1"/>
    <property type="molecule type" value="Genomic_DNA"/>
</dbReference>
<dbReference type="Pfam" id="PF04755">
    <property type="entry name" value="PAP_fibrillin"/>
    <property type="match status" value="1"/>
</dbReference>
<evidence type="ECO:0000259" key="4">
    <source>
        <dbReference type="Pfam" id="PF04755"/>
    </source>
</evidence>
<dbReference type="InterPro" id="IPR006843">
    <property type="entry name" value="PAP/fibrillin_dom"/>
</dbReference>
<dbReference type="Proteomes" id="UP001255856">
    <property type="component" value="Unassembled WGS sequence"/>
</dbReference>
<proteinExistence type="predicted"/>
<accession>A0AAD9MMQ9</accession>
<feature type="compositionally biased region" description="Low complexity" evidence="3">
    <location>
        <begin position="8"/>
        <end position="24"/>
    </location>
</feature>
<feature type="region of interest" description="Disordered" evidence="3">
    <location>
        <begin position="1"/>
        <end position="24"/>
    </location>
</feature>
<sequence>MDDRSATKDAAAAAGSTADAIADTGRMVTDIAGSVVGAATGVASGVANELNRAASEFARFAPQRDRQGQRRPRHRVDGPRPGVWLVRGRPGSAAGAASSGPSGADATAPVKRELLALLSTLDRGLAAGREDTRRVEGAVHRLAALAGAVDLGGGALDGRWRLAYSTSLGATLGAISLPLPLPGCVGQISQEIAGGHVTESASLQAPISLAALVGDRAPALALRARGARCASRAARVRLGAPRKAELRGSGGVADWFGRLPALETPAWPQGETAQEVLYLDDDLRVMRDDGGNLLIYARADS</sequence>
<evidence type="ECO:0000256" key="3">
    <source>
        <dbReference type="SAM" id="MobiDB-lite"/>
    </source>
</evidence>
<feature type="region of interest" description="Disordered" evidence="3">
    <location>
        <begin position="61"/>
        <end position="106"/>
    </location>
</feature>
<comment type="caution">
    <text evidence="5">The sequence shown here is derived from an EMBL/GenBank/DDBJ whole genome shotgun (WGS) entry which is preliminary data.</text>
</comment>
<reference evidence="5" key="1">
    <citation type="submission" date="2021-01" db="EMBL/GenBank/DDBJ databases">
        <authorList>
            <person name="Eckstrom K.M.E."/>
        </authorList>
    </citation>
    <scope>NUCLEOTIDE SEQUENCE</scope>
    <source>
        <strain evidence="5">UVCC 0001</strain>
    </source>
</reference>
<evidence type="ECO:0000256" key="1">
    <source>
        <dbReference type="ARBA" id="ARBA00004474"/>
    </source>
</evidence>
<keyword evidence="6" id="KW-1185">Reference proteome</keyword>
<dbReference type="PANTHER" id="PTHR31906">
    <property type="entry name" value="PLASTID-LIPID-ASSOCIATED PROTEIN 4, CHLOROPLASTIC-RELATED"/>
    <property type="match status" value="1"/>
</dbReference>
<dbReference type="InterPro" id="IPR039633">
    <property type="entry name" value="PAP"/>
</dbReference>
<name>A0AAD9MMQ9_PROWI</name>
<keyword evidence="2" id="KW-0934">Plastid</keyword>
<comment type="subcellular location">
    <subcellularLocation>
        <location evidence="1">Plastid</location>
    </subcellularLocation>
</comment>
<feature type="domain" description="Plastid lipid-associated protein/fibrillin conserved" evidence="4">
    <location>
        <begin position="110"/>
        <end position="199"/>
    </location>
</feature>
<evidence type="ECO:0000256" key="2">
    <source>
        <dbReference type="ARBA" id="ARBA00022640"/>
    </source>
</evidence>
<evidence type="ECO:0000313" key="6">
    <source>
        <dbReference type="Proteomes" id="UP001255856"/>
    </source>
</evidence>
<feature type="compositionally biased region" description="Low complexity" evidence="3">
    <location>
        <begin position="87"/>
        <end position="104"/>
    </location>
</feature>